<evidence type="ECO:0000256" key="1">
    <source>
        <dbReference type="ARBA" id="ARBA00001806"/>
    </source>
</evidence>
<dbReference type="EC" id="2.1.1.290" evidence="4"/>
<evidence type="ECO:0000256" key="10">
    <source>
        <dbReference type="ARBA" id="ARBA00025588"/>
    </source>
</evidence>
<accession>A0A8K0NZL8</accession>
<comment type="caution">
    <text evidence="16">The sequence shown here is derived from an EMBL/GenBank/DDBJ whole genome shotgun (WGS) entry which is preliminary data.</text>
</comment>
<evidence type="ECO:0000256" key="5">
    <source>
        <dbReference type="ARBA" id="ARBA00018045"/>
    </source>
</evidence>
<evidence type="ECO:0000256" key="14">
    <source>
        <dbReference type="ARBA" id="ARBA00049250"/>
    </source>
</evidence>
<evidence type="ECO:0000256" key="7">
    <source>
        <dbReference type="ARBA" id="ARBA00022679"/>
    </source>
</evidence>
<dbReference type="GO" id="GO:0031591">
    <property type="term" value="P:wybutosine biosynthetic process"/>
    <property type="evidence" value="ECO:0007669"/>
    <property type="project" value="TreeGrafter"/>
</dbReference>
<evidence type="ECO:0000256" key="9">
    <source>
        <dbReference type="ARBA" id="ARBA00022694"/>
    </source>
</evidence>
<gene>
    <name evidence="16" type="ORF">J437_LFUL000687</name>
</gene>
<evidence type="ECO:0000259" key="15">
    <source>
        <dbReference type="PROSITE" id="PS51184"/>
    </source>
</evidence>
<evidence type="ECO:0000313" key="17">
    <source>
        <dbReference type="Proteomes" id="UP000792457"/>
    </source>
</evidence>
<evidence type="ECO:0000256" key="8">
    <source>
        <dbReference type="ARBA" id="ARBA00022691"/>
    </source>
</evidence>
<reference evidence="16" key="2">
    <citation type="submission" date="2017-10" db="EMBL/GenBank/DDBJ databases">
        <title>Ladona fulva Genome sequencing and assembly.</title>
        <authorList>
            <person name="Murali S."/>
            <person name="Richards S."/>
            <person name="Bandaranaike D."/>
            <person name="Bellair M."/>
            <person name="Blankenburg K."/>
            <person name="Chao H."/>
            <person name="Dinh H."/>
            <person name="Doddapaneni H."/>
            <person name="Dugan-Rocha S."/>
            <person name="Elkadiri S."/>
            <person name="Gnanaolivu R."/>
            <person name="Hernandez B."/>
            <person name="Skinner E."/>
            <person name="Javaid M."/>
            <person name="Lee S."/>
            <person name="Li M."/>
            <person name="Ming W."/>
            <person name="Munidasa M."/>
            <person name="Muniz J."/>
            <person name="Nguyen L."/>
            <person name="Hughes D."/>
            <person name="Osuji N."/>
            <person name="Pu L.-L."/>
            <person name="Puazo M."/>
            <person name="Qu C."/>
            <person name="Quiroz J."/>
            <person name="Raj R."/>
            <person name="Weissenberger G."/>
            <person name="Xin Y."/>
            <person name="Zou X."/>
            <person name="Han Y."/>
            <person name="Worley K."/>
            <person name="Muzny D."/>
            <person name="Gibbs R."/>
        </authorList>
    </citation>
    <scope>NUCLEOTIDE SEQUENCE</scope>
    <source>
        <strain evidence="16">Sampled in the wild</strain>
    </source>
</reference>
<dbReference type="GO" id="GO:0008168">
    <property type="term" value="F:methyltransferase activity"/>
    <property type="evidence" value="ECO:0007669"/>
    <property type="project" value="UniProtKB-KW"/>
</dbReference>
<evidence type="ECO:0000256" key="4">
    <source>
        <dbReference type="ARBA" id="ARBA00012779"/>
    </source>
</evidence>
<dbReference type="Gene3D" id="2.60.120.650">
    <property type="entry name" value="Cupin"/>
    <property type="match status" value="1"/>
</dbReference>
<dbReference type="EC" id="2.3.1.231" evidence="3"/>
<dbReference type="OrthoDB" id="47172at2759"/>
<reference evidence="16" key="1">
    <citation type="submission" date="2013-04" db="EMBL/GenBank/DDBJ databases">
        <authorList>
            <person name="Qu J."/>
            <person name="Murali S.C."/>
            <person name="Bandaranaike D."/>
            <person name="Bellair M."/>
            <person name="Blankenburg K."/>
            <person name="Chao H."/>
            <person name="Dinh H."/>
            <person name="Doddapaneni H."/>
            <person name="Downs B."/>
            <person name="Dugan-Rocha S."/>
            <person name="Elkadiri S."/>
            <person name="Gnanaolivu R.D."/>
            <person name="Hernandez B."/>
            <person name="Javaid M."/>
            <person name="Jayaseelan J.C."/>
            <person name="Lee S."/>
            <person name="Li M."/>
            <person name="Ming W."/>
            <person name="Munidasa M."/>
            <person name="Muniz J."/>
            <person name="Nguyen L."/>
            <person name="Ongeri F."/>
            <person name="Osuji N."/>
            <person name="Pu L.-L."/>
            <person name="Puazo M."/>
            <person name="Qu C."/>
            <person name="Quiroz J."/>
            <person name="Raj R."/>
            <person name="Weissenberger G."/>
            <person name="Xin Y."/>
            <person name="Zou X."/>
            <person name="Han Y."/>
            <person name="Richards S."/>
            <person name="Worley K."/>
            <person name="Muzny D."/>
            <person name="Gibbs R."/>
        </authorList>
    </citation>
    <scope>NUCLEOTIDE SEQUENCE</scope>
    <source>
        <strain evidence="16">Sampled in the wild</strain>
    </source>
</reference>
<dbReference type="EMBL" id="KZ308327">
    <property type="protein sequence ID" value="KAG8227587.1"/>
    <property type="molecule type" value="Genomic_DNA"/>
</dbReference>
<comment type="catalytic activity">
    <reaction evidence="1">
        <text>7-[(3S)-3-amino-3-carboxypropyl]wyosine(37) in tRNA(Phe) + S-adenosyl-L-methionine = 7-[(3S)-(3-amino-3-methoxycarbonyl)propyl]wyosine(37) in tRNA(Phe) + S-adenosyl-L-homocysteine</text>
        <dbReference type="Rhea" id="RHEA:36903"/>
        <dbReference type="Rhea" id="RHEA-COMP:10379"/>
        <dbReference type="Rhea" id="RHEA-COMP:11844"/>
        <dbReference type="ChEBI" id="CHEBI:57856"/>
        <dbReference type="ChEBI" id="CHEBI:59789"/>
        <dbReference type="ChEBI" id="CHEBI:73543"/>
        <dbReference type="ChEBI" id="CHEBI:74275"/>
        <dbReference type="EC" id="2.1.1.290"/>
    </reaction>
</comment>
<evidence type="ECO:0000256" key="13">
    <source>
        <dbReference type="ARBA" id="ARBA00030847"/>
    </source>
</evidence>
<dbReference type="Gene3D" id="6.10.140.1470">
    <property type="match status" value="1"/>
</dbReference>
<evidence type="ECO:0000256" key="3">
    <source>
        <dbReference type="ARBA" id="ARBA00012155"/>
    </source>
</evidence>
<keyword evidence="8" id="KW-0949">S-adenosyl-L-methionine</keyword>
<proteinExistence type="inferred from homology"/>
<dbReference type="GO" id="GO:0000049">
    <property type="term" value="F:tRNA binding"/>
    <property type="evidence" value="ECO:0007669"/>
    <property type="project" value="TreeGrafter"/>
</dbReference>
<dbReference type="PANTHER" id="PTHR12461:SF104">
    <property type="entry name" value="TRNA WYBUTOSINE-SYNTHESIZING PROTEIN 5"/>
    <property type="match status" value="1"/>
</dbReference>
<evidence type="ECO:0000256" key="11">
    <source>
        <dbReference type="ARBA" id="ARBA00029750"/>
    </source>
</evidence>
<dbReference type="PROSITE" id="PS51184">
    <property type="entry name" value="JMJC"/>
    <property type="match status" value="1"/>
</dbReference>
<dbReference type="InterPro" id="IPR041667">
    <property type="entry name" value="Cupin_8"/>
</dbReference>
<evidence type="ECO:0000256" key="6">
    <source>
        <dbReference type="ARBA" id="ARBA00022603"/>
    </source>
</evidence>
<dbReference type="SMART" id="SM00558">
    <property type="entry name" value="JmjC"/>
    <property type="match status" value="1"/>
</dbReference>
<dbReference type="Proteomes" id="UP000792457">
    <property type="component" value="Unassembled WGS sequence"/>
</dbReference>
<evidence type="ECO:0000313" key="16">
    <source>
        <dbReference type="EMBL" id="KAG8227587.1"/>
    </source>
</evidence>
<name>A0A8K0NZL8_LADFU</name>
<keyword evidence="17" id="KW-1185">Reference proteome</keyword>
<dbReference type="PANTHER" id="PTHR12461">
    <property type="entry name" value="HYPOXIA-INDUCIBLE FACTOR 1 ALPHA INHIBITOR-RELATED"/>
    <property type="match status" value="1"/>
</dbReference>
<comment type="similarity">
    <text evidence="2">Belongs to the methyltransferase superfamily. LCMT family.</text>
</comment>
<dbReference type="FunFam" id="2.60.120.650:FF:000043">
    <property type="entry name" value="tRNA wybutosine-synthesizing protein 4"/>
    <property type="match status" value="1"/>
</dbReference>
<keyword evidence="7" id="KW-0808">Transferase</keyword>
<keyword evidence="9" id="KW-0819">tRNA processing</keyword>
<dbReference type="SUPFAM" id="SSF51197">
    <property type="entry name" value="Clavaminate synthase-like"/>
    <property type="match status" value="1"/>
</dbReference>
<feature type="domain" description="JmjC" evidence="15">
    <location>
        <begin position="85"/>
        <end position="264"/>
    </location>
</feature>
<dbReference type="Pfam" id="PF13621">
    <property type="entry name" value="Cupin_8"/>
    <property type="match status" value="1"/>
</dbReference>
<evidence type="ECO:0000256" key="12">
    <source>
        <dbReference type="ARBA" id="ARBA00030231"/>
    </source>
</evidence>
<evidence type="ECO:0000256" key="2">
    <source>
        <dbReference type="ARBA" id="ARBA00010703"/>
    </source>
</evidence>
<keyword evidence="6" id="KW-0489">Methyltransferase</keyword>
<sequence length="316" mass="37078">MEEIKLYEGKDFKDFLEHVNVQRKPAILRGIDIGPCVDIWSPEYLGEKVGNMPVKVHVSPNPKMDFIKKNFSYKTLPFDELVKRASRNVQDDYFIHPQELYYLRSLGTEPRGTDVAVFEEHYPSLSDDLKIPEMFGKEKFFSSILRVSSPQLCLWTHYDVMDNVLIQIRGKKKIYLFDPVDALNLYLIGDKSQITDPNDTENPHFPNFKKAKRYETTLIPGDIIFIPALWLHNVEPVEFSVAVNVFWRNLDKKFYDQKDTYGNKDPIPAARALQTLHNAMKSLDSLPEDYQHFYYTRMISEIFRKIEDIEQKRTNL</sequence>
<dbReference type="GO" id="GO:0032259">
    <property type="term" value="P:methylation"/>
    <property type="evidence" value="ECO:0007669"/>
    <property type="project" value="UniProtKB-KW"/>
</dbReference>
<comment type="function">
    <text evidence="10">Probable S-adenosyl-L-methionine-dependent methyltransferase that acts as a component of the wybutosine biosynthesis pathway. Wybutosine is a hyper modified guanosine with a tricyclic base found at the 3'-position adjacent to the anticodon of eukaryotic phenylalanine tRNA. May methylate the carboxyl group of leucine residues to form alpha-leucine ester residues.</text>
</comment>
<organism evidence="16 17">
    <name type="scientific">Ladona fulva</name>
    <name type="common">Scarce chaser dragonfly</name>
    <name type="synonym">Libellula fulva</name>
    <dbReference type="NCBI Taxonomy" id="123851"/>
    <lineage>
        <taxon>Eukaryota</taxon>
        <taxon>Metazoa</taxon>
        <taxon>Ecdysozoa</taxon>
        <taxon>Arthropoda</taxon>
        <taxon>Hexapoda</taxon>
        <taxon>Insecta</taxon>
        <taxon>Pterygota</taxon>
        <taxon>Palaeoptera</taxon>
        <taxon>Odonata</taxon>
        <taxon>Epiprocta</taxon>
        <taxon>Anisoptera</taxon>
        <taxon>Libelluloidea</taxon>
        <taxon>Libellulidae</taxon>
        <taxon>Ladona</taxon>
    </lineage>
</organism>
<comment type="catalytic activity">
    <reaction evidence="14">
        <text>7-[(3S)-(3-amino-3-methoxycarbonyl)propyl]wyosine(37) in tRNA(Phe) + S-adenosyl-L-methionine + CO2 = wybutosine(37) in tRNA(Phe) + S-adenosyl-L-homocysteine + 2 H(+)</text>
        <dbReference type="Rhea" id="RHEA:37119"/>
        <dbReference type="Rhea" id="RHEA-COMP:11844"/>
        <dbReference type="Rhea" id="RHEA-COMP:11847"/>
        <dbReference type="ChEBI" id="CHEBI:15378"/>
        <dbReference type="ChEBI" id="CHEBI:16526"/>
        <dbReference type="ChEBI" id="CHEBI:57856"/>
        <dbReference type="ChEBI" id="CHEBI:59789"/>
        <dbReference type="ChEBI" id="CHEBI:73544"/>
        <dbReference type="ChEBI" id="CHEBI:74275"/>
        <dbReference type="EC" id="2.3.1.231"/>
    </reaction>
</comment>
<protein>
    <recommendedName>
        <fullName evidence="5">tRNA wybutosine-synthesizing protein 4</fullName>
        <ecNumber evidence="4">2.1.1.290</ecNumber>
        <ecNumber evidence="3">2.3.1.231</ecNumber>
    </recommendedName>
    <alternativeName>
        <fullName evidence="12">Leucine carboxyl methyltransferase 2</fullName>
    </alternativeName>
    <alternativeName>
        <fullName evidence="13">tRNA(Phe) (7-(3-amino-3-(methoxycarbonyl)propyl)wyosine(37)-N)-methoxycarbonyltransferase</fullName>
    </alternativeName>
    <alternativeName>
        <fullName evidence="11">tRNA(Phe) (7-(3-amino-3-carboxypropyl)wyosine(37)-O)-methyltransferase</fullName>
    </alternativeName>
</protein>
<dbReference type="AlphaFoldDB" id="A0A8K0NZL8"/>
<dbReference type="InterPro" id="IPR003347">
    <property type="entry name" value="JmjC_dom"/>
</dbReference>